<accession>A0A3S9UZW5</accession>
<protein>
    <submittedName>
        <fullName evidence="2">DUF1266 domain-containing protein</fullName>
    </submittedName>
</protein>
<feature type="domain" description="DUF1266" evidence="1">
    <location>
        <begin position="48"/>
        <end position="212"/>
    </location>
</feature>
<dbReference type="AlphaFoldDB" id="A0A3S9UZW5"/>
<evidence type="ECO:0000313" key="3">
    <source>
        <dbReference type="Proteomes" id="UP000270678"/>
    </source>
</evidence>
<dbReference type="Pfam" id="PF06889">
    <property type="entry name" value="DUF1266"/>
    <property type="match status" value="1"/>
</dbReference>
<evidence type="ECO:0000313" key="2">
    <source>
        <dbReference type="EMBL" id="AZS15637.1"/>
    </source>
</evidence>
<dbReference type="InterPro" id="IPR009677">
    <property type="entry name" value="DUF1266"/>
</dbReference>
<dbReference type="OrthoDB" id="2602094at2"/>
<reference evidence="3" key="1">
    <citation type="submission" date="2018-12" db="EMBL/GenBank/DDBJ databases">
        <title>Complete genome sequence of Paenibacillus sp. MBLB1234.</title>
        <authorList>
            <person name="Nam Y.-D."/>
            <person name="Kang J."/>
            <person name="Chung W.-H."/>
            <person name="Park Y.S."/>
        </authorList>
    </citation>
    <scope>NUCLEOTIDE SEQUENCE [LARGE SCALE GENOMIC DNA]</scope>
    <source>
        <strain evidence="3">MBLB1234</strain>
    </source>
</reference>
<evidence type="ECO:0000259" key="1">
    <source>
        <dbReference type="Pfam" id="PF06889"/>
    </source>
</evidence>
<sequence length="218" mass="25324">MNNLLSSSQLWALAAGDILLHANGFTYANEYAPDEGSCSIDDLKDVLLREWWSIVDEESAYSTLNWLTEEGHRIDFNQLRGILRVMTTKQQDLYIASLQDEYKAINARIVQRYDKLLPESGILAWDLGRAATICYFCAEVGYIPREYAWSYLLNNANQIQQSYRSWTEYGLAYIIGRQFWQKELDDSSTSIHLELIQRQLTDTNCPWSFLPWNSKLKN</sequence>
<dbReference type="KEGG" id="plut:EI981_15115"/>
<dbReference type="RefSeq" id="WP_126999471.1">
    <property type="nucleotide sequence ID" value="NZ_CP034346.1"/>
</dbReference>
<name>A0A3S9UZW5_9BACL</name>
<proteinExistence type="predicted"/>
<organism evidence="2 3">
    <name type="scientific">Paenibacillus lutimineralis</name>
    <dbReference type="NCBI Taxonomy" id="2707005"/>
    <lineage>
        <taxon>Bacteria</taxon>
        <taxon>Bacillati</taxon>
        <taxon>Bacillota</taxon>
        <taxon>Bacilli</taxon>
        <taxon>Bacillales</taxon>
        <taxon>Paenibacillaceae</taxon>
        <taxon>Paenibacillus</taxon>
    </lineage>
</organism>
<keyword evidence="3" id="KW-1185">Reference proteome</keyword>
<dbReference type="Proteomes" id="UP000270678">
    <property type="component" value="Chromosome"/>
</dbReference>
<gene>
    <name evidence="2" type="ORF">EI981_15115</name>
</gene>
<dbReference type="EMBL" id="CP034346">
    <property type="protein sequence ID" value="AZS15637.1"/>
    <property type="molecule type" value="Genomic_DNA"/>
</dbReference>